<dbReference type="GO" id="GO:0061710">
    <property type="term" value="F:L-threonylcarbamoyladenylate synthase"/>
    <property type="evidence" value="ECO:0007669"/>
    <property type="project" value="UniProtKB-EC"/>
</dbReference>
<accession>A0A2H0UWN2</accession>
<proteinExistence type="inferred from homology"/>
<evidence type="ECO:0000256" key="6">
    <source>
        <dbReference type="ARBA" id="ARBA00022694"/>
    </source>
</evidence>
<reference evidence="14" key="1">
    <citation type="submission" date="2017-09" db="EMBL/GenBank/DDBJ databases">
        <title>Depth-based differentiation of microbial function through sediment-hosted aquifers and enrichment of novel symbionts in the deep terrestrial subsurface.</title>
        <authorList>
            <person name="Probst A.J."/>
            <person name="Ladd B."/>
            <person name="Jarett J.K."/>
            <person name="Geller-Mcgrath D.E."/>
            <person name="Sieber C.M.K."/>
            <person name="Emerson J.B."/>
            <person name="Anantharaman K."/>
            <person name="Thomas B.C."/>
            <person name="Malmstrom R."/>
            <person name="Stieglmeier M."/>
            <person name="Klingl A."/>
            <person name="Woyke T."/>
            <person name="Ryan C.M."/>
            <person name="Banfield J.F."/>
        </authorList>
    </citation>
    <scope>NUCLEOTIDE SEQUENCE [LARGE SCALE GENOMIC DNA]</scope>
</reference>
<comment type="subcellular location">
    <subcellularLocation>
        <location evidence="1">Cytoplasm</location>
    </subcellularLocation>
</comment>
<evidence type="ECO:0000256" key="2">
    <source>
        <dbReference type="ARBA" id="ARBA00007663"/>
    </source>
</evidence>
<organism evidence="13 14">
    <name type="scientific">bacterium (Candidatus Gribaldobacteria) CG10_big_fil_rev_8_21_14_0_10_41_12</name>
    <dbReference type="NCBI Taxonomy" id="2014277"/>
    <lineage>
        <taxon>Bacteria</taxon>
        <taxon>Candidatus Gribaldobacteria</taxon>
    </lineage>
</organism>
<evidence type="ECO:0000259" key="12">
    <source>
        <dbReference type="PROSITE" id="PS51163"/>
    </source>
</evidence>
<evidence type="ECO:0000256" key="11">
    <source>
        <dbReference type="ARBA" id="ARBA00048366"/>
    </source>
</evidence>
<evidence type="ECO:0000256" key="4">
    <source>
        <dbReference type="ARBA" id="ARBA00022490"/>
    </source>
</evidence>
<sequence>MKIRKLKINLMEIVDQNIINTIKASGIGVLPTDTIYGLVGLALHKKAVEKIYKLKKRSPQKPFIILIAEIEDLKKFGVALDKPAKNILDKFWPGPVSVILPCPMLKRELSYLWPLNKTLAFRCPKDKWLNNLLKETGPLVAPSANIEGLPPAQTIKQAKKYFNDKVDFYFDEGTIKSAPSVLISLENRKIKVLRQGKTKIKALFNSCDRTN</sequence>
<dbReference type="PANTHER" id="PTHR17490:SF16">
    <property type="entry name" value="THREONYLCARBAMOYL-AMP SYNTHASE"/>
    <property type="match status" value="1"/>
</dbReference>
<keyword evidence="5" id="KW-0808">Transferase</keyword>
<dbReference type="SUPFAM" id="SSF55821">
    <property type="entry name" value="YrdC/RibB"/>
    <property type="match status" value="1"/>
</dbReference>
<name>A0A2H0UWN2_9BACT</name>
<comment type="caution">
    <text evidence="13">The sequence shown here is derived from an EMBL/GenBank/DDBJ whole genome shotgun (WGS) entry which is preliminary data.</text>
</comment>
<dbReference type="InterPro" id="IPR050156">
    <property type="entry name" value="TC-AMP_synthase_SUA5"/>
</dbReference>
<dbReference type="NCBIfam" id="TIGR00057">
    <property type="entry name" value="L-threonylcarbamoyladenylate synthase"/>
    <property type="match status" value="1"/>
</dbReference>
<evidence type="ECO:0000313" key="14">
    <source>
        <dbReference type="Proteomes" id="UP000228906"/>
    </source>
</evidence>
<dbReference type="Gene3D" id="3.90.870.10">
    <property type="entry name" value="DHBP synthase"/>
    <property type="match status" value="1"/>
</dbReference>
<dbReference type="PANTHER" id="PTHR17490">
    <property type="entry name" value="SUA5"/>
    <property type="match status" value="1"/>
</dbReference>
<evidence type="ECO:0000256" key="8">
    <source>
        <dbReference type="ARBA" id="ARBA00022741"/>
    </source>
</evidence>
<evidence type="ECO:0000256" key="1">
    <source>
        <dbReference type="ARBA" id="ARBA00004496"/>
    </source>
</evidence>
<evidence type="ECO:0000256" key="5">
    <source>
        <dbReference type="ARBA" id="ARBA00022679"/>
    </source>
</evidence>
<keyword evidence="9" id="KW-0067">ATP-binding</keyword>
<dbReference type="PROSITE" id="PS51163">
    <property type="entry name" value="YRDC"/>
    <property type="match status" value="1"/>
</dbReference>
<dbReference type="EMBL" id="PFAV01000046">
    <property type="protein sequence ID" value="PIR91241.1"/>
    <property type="molecule type" value="Genomic_DNA"/>
</dbReference>
<dbReference type="GO" id="GO:0005737">
    <property type="term" value="C:cytoplasm"/>
    <property type="evidence" value="ECO:0007669"/>
    <property type="project" value="UniProtKB-SubCell"/>
</dbReference>
<dbReference type="EC" id="2.7.7.87" evidence="3"/>
<protein>
    <recommendedName>
        <fullName evidence="10">L-threonylcarbamoyladenylate synthase</fullName>
        <ecNumber evidence="3">2.7.7.87</ecNumber>
    </recommendedName>
    <alternativeName>
        <fullName evidence="10">L-threonylcarbamoyladenylate synthase</fullName>
    </alternativeName>
</protein>
<evidence type="ECO:0000256" key="3">
    <source>
        <dbReference type="ARBA" id="ARBA00012584"/>
    </source>
</evidence>
<dbReference type="GO" id="GO:0003725">
    <property type="term" value="F:double-stranded RNA binding"/>
    <property type="evidence" value="ECO:0007669"/>
    <property type="project" value="InterPro"/>
</dbReference>
<dbReference type="Proteomes" id="UP000228906">
    <property type="component" value="Unassembled WGS sequence"/>
</dbReference>
<dbReference type="InterPro" id="IPR017945">
    <property type="entry name" value="DHBP_synth_RibB-like_a/b_dom"/>
</dbReference>
<dbReference type="AlphaFoldDB" id="A0A2H0UWN2"/>
<comment type="catalytic activity">
    <reaction evidence="11">
        <text>L-threonine + hydrogencarbonate + ATP = L-threonylcarbamoyladenylate + diphosphate + H2O</text>
        <dbReference type="Rhea" id="RHEA:36407"/>
        <dbReference type="ChEBI" id="CHEBI:15377"/>
        <dbReference type="ChEBI" id="CHEBI:17544"/>
        <dbReference type="ChEBI" id="CHEBI:30616"/>
        <dbReference type="ChEBI" id="CHEBI:33019"/>
        <dbReference type="ChEBI" id="CHEBI:57926"/>
        <dbReference type="ChEBI" id="CHEBI:73682"/>
        <dbReference type="EC" id="2.7.7.87"/>
    </reaction>
</comment>
<dbReference type="GO" id="GO:0005524">
    <property type="term" value="F:ATP binding"/>
    <property type="evidence" value="ECO:0007669"/>
    <property type="project" value="UniProtKB-KW"/>
</dbReference>
<keyword evidence="7" id="KW-0548">Nucleotidyltransferase</keyword>
<evidence type="ECO:0000313" key="13">
    <source>
        <dbReference type="EMBL" id="PIR91241.1"/>
    </source>
</evidence>
<keyword evidence="8" id="KW-0547">Nucleotide-binding</keyword>
<feature type="domain" description="YrdC-like" evidence="12">
    <location>
        <begin position="12"/>
        <end position="198"/>
    </location>
</feature>
<dbReference type="InterPro" id="IPR006070">
    <property type="entry name" value="Sua5-like_dom"/>
</dbReference>
<keyword evidence="4" id="KW-0963">Cytoplasm</keyword>
<dbReference type="GO" id="GO:0006450">
    <property type="term" value="P:regulation of translational fidelity"/>
    <property type="evidence" value="ECO:0007669"/>
    <property type="project" value="TreeGrafter"/>
</dbReference>
<evidence type="ECO:0000256" key="7">
    <source>
        <dbReference type="ARBA" id="ARBA00022695"/>
    </source>
</evidence>
<gene>
    <name evidence="13" type="ORF">COU03_02610</name>
</gene>
<dbReference type="GO" id="GO:0000049">
    <property type="term" value="F:tRNA binding"/>
    <property type="evidence" value="ECO:0007669"/>
    <property type="project" value="TreeGrafter"/>
</dbReference>
<dbReference type="Pfam" id="PF01300">
    <property type="entry name" value="Sua5_yciO_yrdC"/>
    <property type="match status" value="1"/>
</dbReference>
<dbReference type="GO" id="GO:0008033">
    <property type="term" value="P:tRNA processing"/>
    <property type="evidence" value="ECO:0007669"/>
    <property type="project" value="UniProtKB-KW"/>
</dbReference>
<keyword evidence="6" id="KW-0819">tRNA processing</keyword>
<comment type="similarity">
    <text evidence="2">Belongs to the SUA5 family.</text>
</comment>
<evidence type="ECO:0000256" key="9">
    <source>
        <dbReference type="ARBA" id="ARBA00022840"/>
    </source>
</evidence>
<evidence type="ECO:0000256" key="10">
    <source>
        <dbReference type="ARBA" id="ARBA00029774"/>
    </source>
</evidence>